<dbReference type="PROSITE" id="PS51186">
    <property type="entry name" value="GNAT"/>
    <property type="match status" value="1"/>
</dbReference>
<evidence type="ECO:0000256" key="1">
    <source>
        <dbReference type="SAM" id="Phobius"/>
    </source>
</evidence>
<name>A0A1V9YMU5_ACHHY</name>
<dbReference type="InterPro" id="IPR016181">
    <property type="entry name" value="Acyl_CoA_acyltransferase"/>
</dbReference>
<feature type="domain" description="N-acetyltransferase" evidence="2">
    <location>
        <begin position="123"/>
        <end position="263"/>
    </location>
</feature>
<dbReference type="GO" id="GO:0008999">
    <property type="term" value="F:protein-N-terminal-alanine acetyltransferase activity"/>
    <property type="evidence" value="ECO:0007669"/>
    <property type="project" value="TreeGrafter"/>
</dbReference>
<dbReference type="InterPro" id="IPR000182">
    <property type="entry name" value="GNAT_dom"/>
</dbReference>
<evidence type="ECO:0000313" key="4">
    <source>
        <dbReference type="Proteomes" id="UP000243579"/>
    </source>
</evidence>
<sequence>MSAIYAPAGDPVYTYAYLGIFVGFVVFCSTLIVVFALLYYGGSFHRMQHEAVGMPESMDQEKPLLYDELLEKAATFPVKPPSFELDGYIVKLRPLQTGDKAHDKKMARKLYDISCGKALGGFYGEKEFDADALIWRYMPYGPYETFDDFVKERVPETDIQRHFVVLDAATDNPIGMVCLINHSSKDLRVEIGSTWYCPAAQGSGANRESVYLLLRALFDMGYRRVEWRCDGFNVRSRKAAHSLGFTFEGVLRKHMIVKGSNRDTVVLAALNGEWPGIKEMLEGKIRSSLQAKAAAKKTN</sequence>
<dbReference type="Pfam" id="PF13302">
    <property type="entry name" value="Acetyltransf_3"/>
    <property type="match status" value="1"/>
</dbReference>
<protein>
    <recommendedName>
        <fullName evidence="2">N-acetyltransferase domain-containing protein</fullName>
    </recommendedName>
</protein>
<dbReference type="GO" id="GO:1990189">
    <property type="term" value="F:protein N-terminal-serine acetyltransferase activity"/>
    <property type="evidence" value="ECO:0007669"/>
    <property type="project" value="TreeGrafter"/>
</dbReference>
<dbReference type="InterPro" id="IPR051908">
    <property type="entry name" value="Ribosomal_N-acetyltransferase"/>
</dbReference>
<organism evidence="3 4">
    <name type="scientific">Achlya hypogyna</name>
    <name type="common">Oomycete</name>
    <name type="synonym">Protoachlya hypogyna</name>
    <dbReference type="NCBI Taxonomy" id="1202772"/>
    <lineage>
        <taxon>Eukaryota</taxon>
        <taxon>Sar</taxon>
        <taxon>Stramenopiles</taxon>
        <taxon>Oomycota</taxon>
        <taxon>Saprolegniomycetes</taxon>
        <taxon>Saprolegniales</taxon>
        <taxon>Achlyaceae</taxon>
        <taxon>Achlya</taxon>
    </lineage>
</organism>
<accession>A0A1V9YMU5</accession>
<evidence type="ECO:0000259" key="2">
    <source>
        <dbReference type="PROSITE" id="PS51186"/>
    </source>
</evidence>
<feature type="transmembrane region" description="Helical" evidence="1">
    <location>
        <begin position="15"/>
        <end position="40"/>
    </location>
</feature>
<keyword evidence="1" id="KW-1133">Transmembrane helix</keyword>
<evidence type="ECO:0000313" key="3">
    <source>
        <dbReference type="EMBL" id="OQR87032.1"/>
    </source>
</evidence>
<dbReference type="PANTHER" id="PTHR43441">
    <property type="entry name" value="RIBOSOMAL-PROTEIN-SERINE ACETYLTRANSFERASE"/>
    <property type="match status" value="1"/>
</dbReference>
<keyword evidence="1" id="KW-0812">Transmembrane</keyword>
<dbReference type="SUPFAM" id="SSF55729">
    <property type="entry name" value="Acyl-CoA N-acyltransferases (Nat)"/>
    <property type="match status" value="1"/>
</dbReference>
<dbReference type="Proteomes" id="UP000243579">
    <property type="component" value="Unassembled WGS sequence"/>
</dbReference>
<keyword evidence="1" id="KW-0472">Membrane</keyword>
<dbReference type="OrthoDB" id="41238at2759"/>
<keyword evidence="4" id="KW-1185">Reference proteome</keyword>
<reference evidence="3 4" key="1">
    <citation type="journal article" date="2014" name="Genome Biol. Evol.">
        <title>The secreted proteins of Achlya hypogyna and Thraustotheca clavata identify the ancestral oomycete secretome and reveal gene acquisitions by horizontal gene transfer.</title>
        <authorList>
            <person name="Misner I."/>
            <person name="Blouin N."/>
            <person name="Leonard G."/>
            <person name="Richards T.A."/>
            <person name="Lane C.E."/>
        </authorList>
    </citation>
    <scope>NUCLEOTIDE SEQUENCE [LARGE SCALE GENOMIC DNA]</scope>
    <source>
        <strain evidence="3 4">ATCC 48635</strain>
    </source>
</reference>
<dbReference type="AlphaFoldDB" id="A0A1V9YMU5"/>
<dbReference type="Gene3D" id="3.40.630.30">
    <property type="match status" value="1"/>
</dbReference>
<dbReference type="EMBL" id="JNBR01001471">
    <property type="protein sequence ID" value="OQR87032.1"/>
    <property type="molecule type" value="Genomic_DNA"/>
</dbReference>
<comment type="caution">
    <text evidence="3">The sequence shown here is derived from an EMBL/GenBank/DDBJ whole genome shotgun (WGS) entry which is preliminary data.</text>
</comment>
<dbReference type="PANTHER" id="PTHR43441:SF2">
    <property type="entry name" value="FAMILY ACETYLTRANSFERASE, PUTATIVE (AFU_ORTHOLOGUE AFUA_7G00850)-RELATED"/>
    <property type="match status" value="1"/>
</dbReference>
<gene>
    <name evidence="3" type="ORF">ACHHYP_09638</name>
</gene>
<proteinExistence type="predicted"/>
<dbReference type="STRING" id="1202772.A0A1V9YMU5"/>